<organism evidence="2 3">
    <name type="scientific">Steinernema glaseri</name>
    <dbReference type="NCBI Taxonomy" id="37863"/>
    <lineage>
        <taxon>Eukaryota</taxon>
        <taxon>Metazoa</taxon>
        <taxon>Ecdysozoa</taxon>
        <taxon>Nematoda</taxon>
        <taxon>Chromadorea</taxon>
        <taxon>Rhabditida</taxon>
        <taxon>Tylenchina</taxon>
        <taxon>Panagrolaimomorpha</taxon>
        <taxon>Strongyloidoidea</taxon>
        <taxon>Steinernematidae</taxon>
        <taxon>Steinernema</taxon>
    </lineage>
</organism>
<keyword evidence="2" id="KW-1185">Reference proteome</keyword>
<evidence type="ECO:0000313" key="3">
    <source>
        <dbReference type="WBParaSite" id="L893_g3663.t1"/>
    </source>
</evidence>
<name>A0A1I8AA70_9BILA</name>
<reference evidence="3" key="1">
    <citation type="submission" date="2016-11" db="UniProtKB">
        <authorList>
            <consortium name="WormBaseParasite"/>
        </authorList>
    </citation>
    <scope>IDENTIFICATION</scope>
</reference>
<dbReference type="WBParaSite" id="L893_g3663.t1">
    <property type="protein sequence ID" value="L893_g3663.t1"/>
    <property type="gene ID" value="L893_g3663"/>
</dbReference>
<sequence length="106" mass="11954">MCDADRERKVKVERTIVTLIRLWESSQLRIVILWIDQSSKQSAKLVLLLKPHKRDCAKMHSHSTASIDNGDGGSRKGEEAQQMLSAVNKQFGFTFANEAVKVCIEP</sequence>
<dbReference type="Proteomes" id="UP000095287">
    <property type="component" value="Unplaced"/>
</dbReference>
<evidence type="ECO:0000256" key="1">
    <source>
        <dbReference type="SAM" id="MobiDB-lite"/>
    </source>
</evidence>
<accession>A0A1I8AA70</accession>
<protein>
    <submittedName>
        <fullName evidence="3">IMS_C domain-containing protein</fullName>
    </submittedName>
</protein>
<proteinExistence type="predicted"/>
<feature type="region of interest" description="Disordered" evidence="1">
    <location>
        <begin position="59"/>
        <end position="81"/>
    </location>
</feature>
<dbReference type="AlphaFoldDB" id="A0A1I8AA70"/>
<evidence type="ECO:0000313" key="2">
    <source>
        <dbReference type="Proteomes" id="UP000095287"/>
    </source>
</evidence>